<dbReference type="Proteomes" id="UP000773462">
    <property type="component" value="Unassembled WGS sequence"/>
</dbReference>
<dbReference type="InterPro" id="IPR011257">
    <property type="entry name" value="DNA_glycosylase"/>
</dbReference>
<dbReference type="Pfam" id="PF03352">
    <property type="entry name" value="Adenine_glyco"/>
    <property type="match status" value="1"/>
</dbReference>
<dbReference type="SUPFAM" id="SSF48150">
    <property type="entry name" value="DNA-glycosylase"/>
    <property type="match status" value="1"/>
</dbReference>
<gene>
    <name evidence="1" type="ORF">J2Z70_001991</name>
</gene>
<accession>A0ABS4NR08</accession>
<evidence type="ECO:0000313" key="1">
    <source>
        <dbReference type="EMBL" id="MBP2111850.1"/>
    </source>
</evidence>
<protein>
    <submittedName>
        <fullName evidence="1">DNA-3-methyladenine glycosylase I</fullName>
        <ecNumber evidence="1">3.2.2.20</ecNumber>
    </submittedName>
</protein>
<dbReference type="InterPro" id="IPR052891">
    <property type="entry name" value="DNA-3mA_glycosylase"/>
</dbReference>
<name>A0ABS4NR08_9BACL</name>
<keyword evidence="2" id="KW-1185">Reference proteome</keyword>
<dbReference type="EMBL" id="JAGGLV010000005">
    <property type="protein sequence ID" value="MBP2111850.1"/>
    <property type="molecule type" value="Genomic_DNA"/>
</dbReference>
<dbReference type="NCBIfam" id="TIGR00624">
    <property type="entry name" value="tag"/>
    <property type="match status" value="1"/>
</dbReference>
<proteinExistence type="predicted"/>
<dbReference type="InterPro" id="IPR005019">
    <property type="entry name" value="Adenine_glyco"/>
</dbReference>
<keyword evidence="1" id="KW-0378">Hydrolase</keyword>
<dbReference type="PANTHER" id="PTHR30037:SF4">
    <property type="entry name" value="DNA-3-METHYLADENINE GLYCOSYLASE I"/>
    <property type="match status" value="1"/>
</dbReference>
<comment type="caution">
    <text evidence="1">The sequence shown here is derived from an EMBL/GenBank/DDBJ whole genome shotgun (WGS) entry which is preliminary data.</text>
</comment>
<evidence type="ECO:0000313" key="2">
    <source>
        <dbReference type="Proteomes" id="UP000773462"/>
    </source>
</evidence>
<dbReference type="GO" id="GO:0008725">
    <property type="term" value="F:DNA-3-methyladenine glycosylase activity"/>
    <property type="evidence" value="ECO:0007669"/>
    <property type="project" value="UniProtKB-EC"/>
</dbReference>
<sequence length="193" mass="21991">MEIKRCDWVNSDPVYIAYHDEEWGKPLVDDLKLFELLMLEGMQAGLSWYTVLKKREGFREAFDGFDPEKIVLYGEDKVEELMQNVGIVRNRLKIKGVITNAQVYQQICREEEDGFAGYLWSFVGGTPVVNHWKNRAEVPATTPQSDLMSKALKRKGMKFVGSTICYAFMQASGMVDDHALDCFCRSTPSAVES</sequence>
<dbReference type="EC" id="3.2.2.20" evidence="1"/>
<dbReference type="InterPro" id="IPR004597">
    <property type="entry name" value="Tag"/>
</dbReference>
<reference evidence="1 2" key="1">
    <citation type="submission" date="2021-03" db="EMBL/GenBank/DDBJ databases">
        <title>Genomic Encyclopedia of Type Strains, Phase IV (KMG-IV): sequencing the most valuable type-strain genomes for metagenomic binning, comparative biology and taxonomic classification.</title>
        <authorList>
            <person name="Goeker M."/>
        </authorList>
    </citation>
    <scope>NUCLEOTIDE SEQUENCE [LARGE SCALE GENOMIC DNA]</scope>
    <source>
        <strain evidence="1 2">DSM 101953</strain>
    </source>
</reference>
<keyword evidence="1" id="KW-0326">Glycosidase</keyword>
<organism evidence="1 2">
    <name type="scientific">Paenibacillus silagei</name>
    <dbReference type="NCBI Taxonomy" id="1670801"/>
    <lineage>
        <taxon>Bacteria</taxon>
        <taxon>Bacillati</taxon>
        <taxon>Bacillota</taxon>
        <taxon>Bacilli</taxon>
        <taxon>Bacillales</taxon>
        <taxon>Paenibacillaceae</taxon>
        <taxon>Paenibacillus</taxon>
    </lineage>
</organism>
<dbReference type="RefSeq" id="WP_209872140.1">
    <property type="nucleotide sequence ID" value="NZ_JAGGLV010000005.1"/>
</dbReference>
<dbReference type="Gene3D" id="1.10.340.30">
    <property type="entry name" value="Hypothetical protein, domain 2"/>
    <property type="match status" value="1"/>
</dbReference>
<dbReference type="PANTHER" id="PTHR30037">
    <property type="entry name" value="DNA-3-METHYLADENINE GLYCOSYLASE 1"/>
    <property type="match status" value="1"/>
</dbReference>